<name>A0A5C5Y5B9_9PLAN</name>
<dbReference type="AlphaFoldDB" id="A0A5C5Y5B9"/>
<proteinExistence type="predicted"/>
<organism evidence="1 2">
    <name type="scientific">Crateriforma conspicua</name>
    <dbReference type="NCBI Taxonomy" id="2527996"/>
    <lineage>
        <taxon>Bacteria</taxon>
        <taxon>Pseudomonadati</taxon>
        <taxon>Planctomycetota</taxon>
        <taxon>Planctomycetia</taxon>
        <taxon>Planctomycetales</taxon>
        <taxon>Planctomycetaceae</taxon>
        <taxon>Crateriforma</taxon>
    </lineage>
</organism>
<keyword evidence="2" id="KW-1185">Reference proteome</keyword>
<evidence type="ECO:0000313" key="2">
    <source>
        <dbReference type="Proteomes" id="UP000317238"/>
    </source>
</evidence>
<accession>A0A5C5Y5B9</accession>
<sequence length="221" mass="24244">MGLAIDIEFDRGAIPGHKISGTSMAGATILRFLKPDFWLICCFPNDSRTGRCQWKCGLCRVSLAFASLWLCCVLVICGGLDNPDSQASVPVKNKRLLRDGYGFAIDSSASINLGVLFPGESTFVRVPYGSVTSDRLSIDSTCECLSVTQQAYSDQAYLCFSIENDSPPVSKQRLAIVVEVKTGDRLLHTYRVDVVLLPGAPHRDGLAQTRSKIRRMVISYE</sequence>
<protein>
    <submittedName>
        <fullName evidence="1">Uncharacterized protein</fullName>
    </submittedName>
</protein>
<dbReference type="EMBL" id="SJPL01000001">
    <property type="protein sequence ID" value="TWT69841.1"/>
    <property type="molecule type" value="Genomic_DNA"/>
</dbReference>
<evidence type="ECO:0000313" key="1">
    <source>
        <dbReference type="EMBL" id="TWT69841.1"/>
    </source>
</evidence>
<reference evidence="1 2" key="1">
    <citation type="submission" date="2019-02" db="EMBL/GenBank/DDBJ databases">
        <title>Deep-cultivation of Planctomycetes and their phenomic and genomic characterization uncovers novel biology.</title>
        <authorList>
            <person name="Wiegand S."/>
            <person name="Jogler M."/>
            <person name="Boedeker C."/>
            <person name="Pinto D."/>
            <person name="Vollmers J."/>
            <person name="Rivas-Marin E."/>
            <person name="Kohn T."/>
            <person name="Peeters S.H."/>
            <person name="Heuer A."/>
            <person name="Rast P."/>
            <person name="Oberbeckmann S."/>
            <person name="Bunk B."/>
            <person name="Jeske O."/>
            <person name="Meyerdierks A."/>
            <person name="Storesund J.E."/>
            <person name="Kallscheuer N."/>
            <person name="Luecker S."/>
            <person name="Lage O.M."/>
            <person name="Pohl T."/>
            <person name="Merkel B.J."/>
            <person name="Hornburger P."/>
            <person name="Mueller R.-W."/>
            <person name="Bruemmer F."/>
            <person name="Labrenz M."/>
            <person name="Spormann A.M."/>
            <person name="Op Den Camp H."/>
            <person name="Overmann J."/>
            <person name="Amann R."/>
            <person name="Jetten M.S.M."/>
            <person name="Mascher T."/>
            <person name="Medema M.H."/>
            <person name="Devos D.P."/>
            <person name="Kaster A.-K."/>
            <person name="Ovreas L."/>
            <person name="Rohde M."/>
            <person name="Galperin M.Y."/>
            <person name="Jogler C."/>
        </authorList>
    </citation>
    <scope>NUCLEOTIDE SEQUENCE [LARGE SCALE GENOMIC DNA]</scope>
    <source>
        <strain evidence="1 2">Pan14r</strain>
    </source>
</reference>
<dbReference type="Proteomes" id="UP000317238">
    <property type="component" value="Unassembled WGS sequence"/>
</dbReference>
<comment type="caution">
    <text evidence="1">The sequence shown here is derived from an EMBL/GenBank/DDBJ whole genome shotgun (WGS) entry which is preliminary data.</text>
</comment>
<gene>
    <name evidence="1" type="ORF">Pan14r_21370</name>
</gene>